<organism evidence="2 3">
    <name type="scientific">Allosphingosinicella indica</name>
    <dbReference type="NCBI Taxonomy" id="941907"/>
    <lineage>
        <taxon>Bacteria</taxon>
        <taxon>Pseudomonadati</taxon>
        <taxon>Pseudomonadota</taxon>
        <taxon>Alphaproteobacteria</taxon>
        <taxon>Sphingomonadales</taxon>
        <taxon>Sphingomonadaceae</taxon>
        <taxon>Allosphingosinicella</taxon>
    </lineage>
</organism>
<dbReference type="AlphaFoldDB" id="A0A1X7G5U9"/>
<dbReference type="OrthoDB" id="8443793at2"/>
<name>A0A1X7G5U9_9SPHN</name>
<protein>
    <submittedName>
        <fullName evidence="2">Uncharacterized ACR, COG1399</fullName>
    </submittedName>
</protein>
<dbReference type="RefSeq" id="WP_085217971.1">
    <property type="nucleotide sequence ID" value="NZ_LT840185.1"/>
</dbReference>
<dbReference type="STRING" id="941907.SAMN06295910_1208"/>
<gene>
    <name evidence="2" type="ORF">SAMN06295910_1208</name>
</gene>
<evidence type="ECO:0000256" key="1">
    <source>
        <dbReference type="SAM" id="MobiDB-lite"/>
    </source>
</evidence>
<reference evidence="3" key="1">
    <citation type="submission" date="2017-04" db="EMBL/GenBank/DDBJ databases">
        <authorList>
            <person name="Varghese N."/>
            <person name="Submissions S."/>
        </authorList>
    </citation>
    <scope>NUCLEOTIDE SEQUENCE [LARGE SCALE GENOMIC DNA]</scope>
    <source>
        <strain evidence="3">Dd16</strain>
    </source>
</reference>
<proteinExistence type="predicted"/>
<accession>A0A1X7G5U9</accession>
<dbReference type="Pfam" id="PF02620">
    <property type="entry name" value="YceD"/>
    <property type="match status" value="1"/>
</dbReference>
<dbReference type="InterPro" id="IPR003772">
    <property type="entry name" value="YceD"/>
</dbReference>
<keyword evidence="3" id="KW-1185">Reference proteome</keyword>
<sequence>MTPEFSRPVRLDAIGTTPRRETLTADEGERAALARRFALLALGRLEAEATVARDGDAISVTGRLRAAVEQSCVATGVPVPAVIDEPFALLYRPEPAAGDDEEIELDERELDVVFHDGQAIDLGEAAAETLALALDPWPRAPGAEAALREAGVKGEEDRESEAGPFGALAALKDKLQS</sequence>
<dbReference type="EMBL" id="LT840185">
    <property type="protein sequence ID" value="SMF64538.1"/>
    <property type="molecule type" value="Genomic_DNA"/>
</dbReference>
<evidence type="ECO:0000313" key="2">
    <source>
        <dbReference type="EMBL" id="SMF64538.1"/>
    </source>
</evidence>
<dbReference type="Proteomes" id="UP000192934">
    <property type="component" value="Chromosome I"/>
</dbReference>
<evidence type="ECO:0000313" key="3">
    <source>
        <dbReference type="Proteomes" id="UP000192934"/>
    </source>
</evidence>
<feature type="region of interest" description="Disordered" evidence="1">
    <location>
        <begin position="145"/>
        <end position="167"/>
    </location>
</feature>
<feature type="compositionally biased region" description="Basic and acidic residues" evidence="1">
    <location>
        <begin position="146"/>
        <end position="156"/>
    </location>
</feature>